<feature type="region of interest" description="Disordered" evidence="1">
    <location>
        <begin position="222"/>
        <end position="259"/>
    </location>
</feature>
<feature type="compositionally biased region" description="Pro residues" evidence="1">
    <location>
        <begin position="82"/>
        <end position="107"/>
    </location>
</feature>
<evidence type="ECO:0000313" key="3">
    <source>
        <dbReference type="EMBL" id="MCK2220842.1"/>
    </source>
</evidence>
<feature type="compositionally biased region" description="Basic and acidic residues" evidence="1">
    <location>
        <begin position="110"/>
        <end position="129"/>
    </location>
</feature>
<protein>
    <recommendedName>
        <fullName evidence="5">Cell division protein FtsL</fullName>
    </recommendedName>
</protein>
<evidence type="ECO:0000256" key="1">
    <source>
        <dbReference type="SAM" id="MobiDB-lite"/>
    </source>
</evidence>
<keyword evidence="2" id="KW-1133">Transmembrane helix</keyword>
<keyword evidence="4" id="KW-1185">Reference proteome</keyword>
<accession>A0ABT0G8D4</accession>
<feature type="region of interest" description="Disordered" evidence="1">
    <location>
        <begin position="1"/>
        <end position="151"/>
    </location>
</feature>
<gene>
    <name evidence="3" type="ORF">MF672_044605</name>
</gene>
<feature type="compositionally biased region" description="Gly residues" evidence="1">
    <location>
        <begin position="130"/>
        <end position="139"/>
    </location>
</feature>
<reference evidence="3 4" key="1">
    <citation type="submission" date="2022-04" db="EMBL/GenBank/DDBJ databases">
        <title>Genome draft of Actinomadura sp. ATCC 31491.</title>
        <authorList>
            <person name="Shi X."/>
            <person name="Du Y."/>
        </authorList>
    </citation>
    <scope>NUCLEOTIDE SEQUENCE [LARGE SCALE GENOMIC DNA]</scope>
    <source>
        <strain evidence="3 4">ATCC 31491</strain>
    </source>
</reference>
<organism evidence="3 4">
    <name type="scientific">Actinomadura luzonensis</name>
    <dbReference type="NCBI Taxonomy" id="2805427"/>
    <lineage>
        <taxon>Bacteria</taxon>
        <taxon>Bacillati</taxon>
        <taxon>Actinomycetota</taxon>
        <taxon>Actinomycetes</taxon>
        <taxon>Streptosporangiales</taxon>
        <taxon>Thermomonosporaceae</taxon>
        <taxon>Actinomadura</taxon>
    </lineage>
</organism>
<keyword evidence="2" id="KW-0812">Transmembrane</keyword>
<evidence type="ECO:0000313" key="4">
    <source>
        <dbReference type="Proteomes" id="UP001317259"/>
    </source>
</evidence>
<sequence length="259" mass="27696">MTTEQETGRGAAVRRAVPKAGSKTVPRTGVRRYGGPHQSKPDPSEPPQSRTPQAKAPQAKASRPKAGLRTEPRPTEPRPTEPRPTAPRPTEPRPTAPRPTDPRPTAPRPTEARPTEVRPAESRPAERRGGVQGVRGGTAGPRPSAARRRAVRRQRTPFVLLVVGLMSGGLVSLLLLNTMLAQDTITDAKLREQIAVARQENEKIEQDYQRKTQPGVVAELAEQQGLHTDWDDVNGMTGDGAGAGAGSEAGEAGEADTAR</sequence>
<evidence type="ECO:0008006" key="5">
    <source>
        <dbReference type="Google" id="ProtNLM"/>
    </source>
</evidence>
<feature type="compositionally biased region" description="Basic and acidic residues" evidence="1">
    <location>
        <begin position="68"/>
        <end position="81"/>
    </location>
</feature>
<proteinExistence type="predicted"/>
<keyword evidence="2" id="KW-0472">Membrane</keyword>
<dbReference type="EMBL" id="JAKRKC020000002">
    <property type="protein sequence ID" value="MCK2220842.1"/>
    <property type="molecule type" value="Genomic_DNA"/>
</dbReference>
<comment type="caution">
    <text evidence="3">The sequence shown here is derived from an EMBL/GenBank/DDBJ whole genome shotgun (WGS) entry which is preliminary data.</text>
</comment>
<feature type="transmembrane region" description="Helical" evidence="2">
    <location>
        <begin position="158"/>
        <end position="180"/>
    </location>
</feature>
<evidence type="ECO:0000256" key="2">
    <source>
        <dbReference type="SAM" id="Phobius"/>
    </source>
</evidence>
<feature type="compositionally biased region" description="Gly residues" evidence="1">
    <location>
        <begin position="237"/>
        <end position="247"/>
    </location>
</feature>
<name>A0ABT0G8D4_9ACTN</name>
<dbReference type="Proteomes" id="UP001317259">
    <property type="component" value="Unassembled WGS sequence"/>
</dbReference>
<dbReference type="RefSeq" id="WP_247815750.1">
    <property type="nucleotide sequence ID" value="NZ_JAKRKC020000002.1"/>
</dbReference>